<reference evidence="1" key="2">
    <citation type="journal article" date="2015" name="Fish Shellfish Immunol.">
        <title>Early steps in the European eel (Anguilla anguilla)-Vibrio vulnificus interaction in the gills: Role of the RtxA13 toxin.</title>
        <authorList>
            <person name="Callol A."/>
            <person name="Pajuelo D."/>
            <person name="Ebbesson L."/>
            <person name="Teles M."/>
            <person name="MacKenzie S."/>
            <person name="Amaro C."/>
        </authorList>
    </citation>
    <scope>NUCLEOTIDE SEQUENCE</scope>
</reference>
<organism evidence="1">
    <name type="scientific">Anguilla anguilla</name>
    <name type="common">European freshwater eel</name>
    <name type="synonym">Muraena anguilla</name>
    <dbReference type="NCBI Taxonomy" id="7936"/>
    <lineage>
        <taxon>Eukaryota</taxon>
        <taxon>Metazoa</taxon>
        <taxon>Chordata</taxon>
        <taxon>Craniata</taxon>
        <taxon>Vertebrata</taxon>
        <taxon>Euteleostomi</taxon>
        <taxon>Actinopterygii</taxon>
        <taxon>Neopterygii</taxon>
        <taxon>Teleostei</taxon>
        <taxon>Anguilliformes</taxon>
        <taxon>Anguillidae</taxon>
        <taxon>Anguilla</taxon>
    </lineage>
</organism>
<proteinExistence type="predicted"/>
<protein>
    <submittedName>
        <fullName evidence="1">Uncharacterized protein</fullName>
    </submittedName>
</protein>
<name>A0A0E9T887_ANGAN</name>
<accession>A0A0E9T887</accession>
<dbReference type="AlphaFoldDB" id="A0A0E9T887"/>
<evidence type="ECO:0000313" key="1">
    <source>
        <dbReference type="EMBL" id="JAH49642.1"/>
    </source>
</evidence>
<dbReference type="EMBL" id="GBXM01058935">
    <property type="protein sequence ID" value="JAH49642.1"/>
    <property type="molecule type" value="Transcribed_RNA"/>
</dbReference>
<sequence>MWCLGLFFKIRKMYSKGIPSQFYIHYSSRKM</sequence>
<reference evidence="1" key="1">
    <citation type="submission" date="2014-11" db="EMBL/GenBank/DDBJ databases">
        <authorList>
            <person name="Amaro Gonzalez C."/>
        </authorList>
    </citation>
    <scope>NUCLEOTIDE SEQUENCE</scope>
</reference>